<gene>
    <name evidence="8" type="ORF">IAA63_01290</name>
</gene>
<dbReference type="PANTHER" id="PTHR23517:SF13">
    <property type="entry name" value="MAJOR FACILITATOR SUPERFAMILY MFS_1"/>
    <property type="match status" value="1"/>
</dbReference>
<keyword evidence="3" id="KW-1003">Cell membrane</keyword>
<feature type="transmembrane region" description="Helical" evidence="7">
    <location>
        <begin position="137"/>
        <end position="155"/>
    </location>
</feature>
<feature type="transmembrane region" description="Helical" evidence="7">
    <location>
        <begin position="40"/>
        <end position="63"/>
    </location>
</feature>
<dbReference type="AlphaFoldDB" id="A0A9D1NRZ5"/>
<feature type="transmembrane region" description="Helical" evidence="7">
    <location>
        <begin position="75"/>
        <end position="94"/>
    </location>
</feature>
<dbReference type="InterPro" id="IPR050171">
    <property type="entry name" value="MFS_Transporters"/>
</dbReference>
<dbReference type="Gene3D" id="1.20.1250.20">
    <property type="entry name" value="MFS general substrate transporter like domains"/>
    <property type="match status" value="1"/>
</dbReference>
<dbReference type="InterPro" id="IPR011701">
    <property type="entry name" value="MFS"/>
</dbReference>
<keyword evidence="4 7" id="KW-0812">Transmembrane</keyword>
<evidence type="ECO:0000313" key="9">
    <source>
        <dbReference type="Proteomes" id="UP000886723"/>
    </source>
</evidence>
<evidence type="ECO:0000256" key="5">
    <source>
        <dbReference type="ARBA" id="ARBA00022989"/>
    </source>
</evidence>
<feature type="transmembrane region" description="Helical" evidence="7">
    <location>
        <begin position="12"/>
        <end position="28"/>
    </location>
</feature>
<dbReference type="CDD" id="cd17490">
    <property type="entry name" value="MFS_YxlH_like"/>
    <property type="match status" value="1"/>
</dbReference>
<dbReference type="InterPro" id="IPR036259">
    <property type="entry name" value="MFS_trans_sf"/>
</dbReference>
<dbReference type="EMBL" id="DVON01000027">
    <property type="protein sequence ID" value="HIV11761.1"/>
    <property type="molecule type" value="Genomic_DNA"/>
</dbReference>
<feature type="transmembrane region" description="Helical" evidence="7">
    <location>
        <begin position="286"/>
        <end position="304"/>
    </location>
</feature>
<comment type="caution">
    <text evidence="8">The sequence shown here is derived from an EMBL/GenBank/DDBJ whole genome shotgun (WGS) entry which is preliminary data.</text>
</comment>
<comment type="subcellular location">
    <subcellularLocation>
        <location evidence="1">Cell membrane</location>
        <topology evidence="1">Multi-pass membrane protein</topology>
    </subcellularLocation>
</comment>
<feature type="transmembrane region" description="Helical" evidence="7">
    <location>
        <begin position="220"/>
        <end position="241"/>
    </location>
</feature>
<evidence type="ECO:0000256" key="3">
    <source>
        <dbReference type="ARBA" id="ARBA00022475"/>
    </source>
</evidence>
<evidence type="ECO:0000256" key="6">
    <source>
        <dbReference type="ARBA" id="ARBA00023136"/>
    </source>
</evidence>
<dbReference type="PANTHER" id="PTHR23517">
    <property type="entry name" value="RESISTANCE PROTEIN MDTM, PUTATIVE-RELATED-RELATED"/>
    <property type="match status" value="1"/>
</dbReference>
<reference evidence="8" key="1">
    <citation type="submission" date="2020-10" db="EMBL/GenBank/DDBJ databases">
        <authorList>
            <person name="Gilroy R."/>
        </authorList>
    </citation>
    <scope>NUCLEOTIDE SEQUENCE</scope>
    <source>
        <strain evidence="8">ChiBcec2-4451</strain>
    </source>
</reference>
<dbReference type="Proteomes" id="UP000886723">
    <property type="component" value="Unassembled WGS sequence"/>
</dbReference>
<evidence type="ECO:0000256" key="4">
    <source>
        <dbReference type="ARBA" id="ARBA00022692"/>
    </source>
</evidence>
<feature type="transmembrane region" description="Helical" evidence="7">
    <location>
        <begin position="374"/>
        <end position="395"/>
    </location>
</feature>
<keyword evidence="6 7" id="KW-0472">Membrane</keyword>
<sequence>MMTERRKRREWTLLAVVVLFWFAQYVYIPYQTPFLTGKGVAAGMIGTVVGAYGVTQMIFRLPVGVMADWAGRHRIFVSAGAALAALASMVRLLAPGGMGFLVANLIGGCASSMWISYMVLFSEYFSAQEQQKATSRVIMACNLGMCLGFVFSSLLYARTGMAFLCASGMAAGLLGLLISLGVREADENTGTEKRKRGSRYGKKEKGRVRQLLQICGNRRLILFSCLALIQQGIQMSTAMSFTTQRLEVLGASSLYIGLASVFYMIAAVVSAQFASTSLCEKRGARFYVPVVFALTGLYCVLVPLTGSRMLIFLLQAFPGMSTGILLSYLTSESMKEVPEDKKSTAMGFFQAVYAVGMTGFPAAAGALTERWNMTAGFGFLAVAAFAGLGISCWYYRREGKSGARQRN</sequence>
<proteinExistence type="predicted"/>
<feature type="transmembrane region" description="Helical" evidence="7">
    <location>
        <begin position="161"/>
        <end position="182"/>
    </location>
</feature>
<keyword evidence="2" id="KW-0813">Transport</keyword>
<evidence type="ECO:0000256" key="7">
    <source>
        <dbReference type="SAM" id="Phobius"/>
    </source>
</evidence>
<protein>
    <submittedName>
        <fullName evidence="8">MFS transporter</fullName>
    </submittedName>
</protein>
<feature type="transmembrane region" description="Helical" evidence="7">
    <location>
        <begin position="351"/>
        <end position="368"/>
    </location>
</feature>
<feature type="transmembrane region" description="Helical" evidence="7">
    <location>
        <begin position="253"/>
        <end position="274"/>
    </location>
</feature>
<dbReference type="Pfam" id="PF07690">
    <property type="entry name" value="MFS_1"/>
    <property type="match status" value="1"/>
</dbReference>
<dbReference type="GO" id="GO:0022857">
    <property type="term" value="F:transmembrane transporter activity"/>
    <property type="evidence" value="ECO:0007669"/>
    <property type="project" value="InterPro"/>
</dbReference>
<feature type="transmembrane region" description="Helical" evidence="7">
    <location>
        <begin position="100"/>
        <end position="125"/>
    </location>
</feature>
<dbReference type="SUPFAM" id="SSF103473">
    <property type="entry name" value="MFS general substrate transporter"/>
    <property type="match status" value="1"/>
</dbReference>
<feature type="transmembrane region" description="Helical" evidence="7">
    <location>
        <begin position="310"/>
        <end position="330"/>
    </location>
</feature>
<organism evidence="8 9">
    <name type="scientific">Candidatus Pullilachnospira stercoravium</name>
    <dbReference type="NCBI Taxonomy" id="2840913"/>
    <lineage>
        <taxon>Bacteria</taxon>
        <taxon>Bacillati</taxon>
        <taxon>Bacillota</taxon>
        <taxon>Clostridia</taxon>
        <taxon>Lachnospirales</taxon>
        <taxon>Lachnospiraceae</taxon>
        <taxon>Lachnospiraceae incertae sedis</taxon>
        <taxon>Candidatus Pullilachnospira</taxon>
    </lineage>
</organism>
<evidence type="ECO:0000256" key="1">
    <source>
        <dbReference type="ARBA" id="ARBA00004651"/>
    </source>
</evidence>
<evidence type="ECO:0000256" key="2">
    <source>
        <dbReference type="ARBA" id="ARBA00022448"/>
    </source>
</evidence>
<keyword evidence="5 7" id="KW-1133">Transmembrane helix</keyword>
<name>A0A9D1NRZ5_9FIRM</name>
<evidence type="ECO:0000313" key="8">
    <source>
        <dbReference type="EMBL" id="HIV11761.1"/>
    </source>
</evidence>
<reference evidence="8" key="2">
    <citation type="journal article" date="2021" name="PeerJ">
        <title>Extensive microbial diversity within the chicken gut microbiome revealed by metagenomics and culture.</title>
        <authorList>
            <person name="Gilroy R."/>
            <person name="Ravi A."/>
            <person name="Getino M."/>
            <person name="Pursley I."/>
            <person name="Horton D.L."/>
            <person name="Alikhan N.F."/>
            <person name="Baker D."/>
            <person name="Gharbi K."/>
            <person name="Hall N."/>
            <person name="Watson M."/>
            <person name="Adriaenssens E.M."/>
            <person name="Foster-Nyarko E."/>
            <person name="Jarju S."/>
            <person name="Secka A."/>
            <person name="Antonio M."/>
            <person name="Oren A."/>
            <person name="Chaudhuri R.R."/>
            <person name="La Ragione R."/>
            <person name="Hildebrand F."/>
            <person name="Pallen M.J."/>
        </authorList>
    </citation>
    <scope>NUCLEOTIDE SEQUENCE</scope>
    <source>
        <strain evidence="8">ChiBcec2-4451</strain>
    </source>
</reference>
<dbReference type="GO" id="GO:0005886">
    <property type="term" value="C:plasma membrane"/>
    <property type="evidence" value="ECO:0007669"/>
    <property type="project" value="UniProtKB-SubCell"/>
</dbReference>
<accession>A0A9D1NRZ5</accession>